<accession>A0A150P281</accession>
<organism evidence="1 2">
    <name type="scientific">Sorangium cellulosum</name>
    <name type="common">Polyangium cellulosum</name>
    <dbReference type="NCBI Taxonomy" id="56"/>
    <lineage>
        <taxon>Bacteria</taxon>
        <taxon>Pseudomonadati</taxon>
        <taxon>Myxococcota</taxon>
        <taxon>Polyangia</taxon>
        <taxon>Polyangiales</taxon>
        <taxon>Polyangiaceae</taxon>
        <taxon>Sorangium</taxon>
    </lineage>
</organism>
<name>A0A150P281_SORCE</name>
<reference evidence="1 2" key="1">
    <citation type="submission" date="2014-02" db="EMBL/GenBank/DDBJ databases">
        <title>The small core and large imbalanced accessory genome model reveals a collaborative survival strategy of Sorangium cellulosum strains in nature.</title>
        <authorList>
            <person name="Han K."/>
            <person name="Peng R."/>
            <person name="Blom J."/>
            <person name="Li Y.-Z."/>
        </authorList>
    </citation>
    <scope>NUCLEOTIDE SEQUENCE [LARGE SCALE GENOMIC DNA]</scope>
    <source>
        <strain evidence="1 2">So0157-25</strain>
    </source>
</reference>
<sequence>MSPVPDHLVPVIRRVRAAPVQDPPAPWQRRAAHAVGGLTDVGFGRGSDLLLVISHSGRGVFDCLAGSRVVRGASVPEAGEDEWQDTSELEAEGIGPLAGQTVRTAGLFGGGLAHCTRDGWTVERVALDWPEESLLLVPPGASIYETRAGRPAEFIRVAVEMEPRAWGFSPTGKSLILATSSDVTIFSRTG</sequence>
<dbReference type="Proteomes" id="UP000075420">
    <property type="component" value="Unassembled WGS sequence"/>
</dbReference>
<gene>
    <name evidence="1" type="ORF">BE08_02935</name>
</gene>
<dbReference type="EMBL" id="JELY01003357">
    <property type="protein sequence ID" value="KYF49459.1"/>
    <property type="molecule type" value="Genomic_DNA"/>
</dbReference>
<comment type="caution">
    <text evidence="1">The sequence shown here is derived from an EMBL/GenBank/DDBJ whole genome shotgun (WGS) entry which is preliminary data.</text>
</comment>
<evidence type="ECO:0000313" key="1">
    <source>
        <dbReference type="EMBL" id="KYF49459.1"/>
    </source>
</evidence>
<proteinExistence type="predicted"/>
<protein>
    <submittedName>
        <fullName evidence="1">Uncharacterized protein</fullName>
    </submittedName>
</protein>
<dbReference type="AlphaFoldDB" id="A0A150P281"/>
<evidence type="ECO:0000313" key="2">
    <source>
        <dbReference type="Proteomes" id="UP000075420"/>
    </source>
</evidence>